<evidence type="ECO:0000313" key="4">
    <source>
        <dbReference type="EMBL" id="KAG5670310.1"/>
    </source>
</evidence>
<proteinExistence type="predicted"/>
<dbReference type="GO" id="GO:0016747">
    <property type="term" value="F:acyltransferase activity, transferring groups other than amino-acyl groups"/>
    <property type="evidence" value="ECO:0007669"/>
    <property type="project" value="InterPro"/>
</dbReference>
<evidence type="ECO:0000313" key="5">
    <source>
        <dbReference type="Proteomes" id="UP001107558"/>
    </source>
</evidence>
<feature type="transmembrane region" description="Helical" evidence="1">
    <location>
        <begin position="182"/>
        <end position="204"/>
    </location>
</feature>
<keyword evidence="5" id="KW-1185">Reference proteome</keyword>
<feature type="transmembrane region" description="Helical" evidence="1">
    <location>
        <begin position="348"/>
        <end position="370"/>
    </location>
</feature>
<evidence type="ECO:0000259" key="3">
    <source>
        <dbReference type="Pfam" id="PF01757"/>
    </source>
</evidence>
<dbReference type="InterPro" id="IPR052728">
    <property type="entry name" value="O2_lipid_transport_reg"/>
</dbReference>
<name>A0A9J6BLQ2_POLVA</name>
<feature type="transmembrane region" description="Helical" evidence="1">
    <location>
        <begin position="536"/>
        <end position="556"/>
    </location>
</feature>
<dbReference type="PANTHER" id="PTHR11161">
    <property type="entry name" value="O-ACYLTRANSFERASE"/>
    <property type="match status" value="1"/>
</dbReference>
<dbReference type="InterPro" id="IPR002656">
    <property type="entry name" value="Acyl_transf_3_dom"/>
</dbReference>
<feature type="transmembrane region" description="Helical" evidence="1">
    <location>
        <begin position="416"/>
        <end position="436"/>
    </location>
</feature>
<feature type="domain" description="Acyltransferase 3" evidence="3">
    <location>
        <begin position="263"/>
        <end position="650"/>
    </location>
</feature>
<accession>A0A9J6BLQ2</accession>
<gene>
    <name evidence="4" type="ORF">PVAND_000586</name>
</gene>
<feature type="signal peptide" evidence="2">
    <location>
        <begin position="1"/>
        <end position="19"/>
    </location>
</feature>
<feature type="transmembrane region" description="Helical" evidence="1">
    <location>
        <begin position="607"/>
        <end position="627"/>
    </location>
</feature>
<feature type="transmembrane region" description="Helical" evidence="1">
    <location>
        <begin position="639"/>
        <end position="663"/>
    </location>
</feature>
<organism evidence="4 5">
    <name type="scientific">Polypedilum vanderplanki</name>
    <name type="common">Sleeping chironomid midge</name>
    <dbReference type="NCBI Taxonomy" id="319348"/>
    <lineage>
        <taxon>Eukaryota</taxon>
        <taxon>Metazoa</taxon>
        <taxon>Ecdysozoa</taxon>
        <taxon>Arthropoda</taxon>
        <taxon>Hexapoda</taxon>
        <taxon>Insecta</taxon>
        <taxon>Pterygota</taxon>
        <taxon>Neoptera</taxon>
        <taxon>Endopterygota</taxon>
        <taxon>Diptera</taxon>
        <taxon>Nematocera</taxon>
        <taxon>Chironomoidea</taxon>
        <taxon>Chironomidae</taxon>
        <taxon>Chironominae</taxon>
        <taxon>Polypedilum</taxon>
        <taxon>Polypedilum</taxon>
    </lineage>
</organism>
<dbReference type="Proteomes" id="UP001107558">
    <property type="component" value="Chromosome 3"/>
</dbReference>
<keyword evidence="1" id="KW-0812">Transmembrane</keyword>
<comment type="caution">
    <text evidence="4">The sequence shown here is derived from an EMBL/GenBank/DDBJ whole genome shotgun (WGS) entry which is preliminary data.</text>
</comment>
<evidence type="ECO:0000256" key="1">
    <source>
        <dbReference type="SAM" id="Phobius"/>
    </source>
</evidence>
<dbReference type="AlphaFoldDB" id="A0A9J6BLQ2"/>
<dbReference type="EMBL" id="JADBJN010000003">
    <property type="protein sequence ID" value="KAG5670310.1"/>
    <property type="molecule type" value="Genomic_DNA"/>
</dbReference>
<dbReference type="OrthoDB" id="10265389at2759"/>
<evidence type="ECO:0000256" key="2">
    <source>
        <dbReference type="SAM" id="SignalP"/>
    </source>
</evidence>
<feature type="transmembrane region" description="Helical" evidence="1">
    <location>
        <begin position="265"/>
        <end position="285"/>
    </location>
</feature>
<feature type="transmembrane region" description="Helical" evidence="1">
    <location>
        <begin position="443"/>
        <end position="463"/>
    </location>
</feature>
<feature type="chain" id="PRO_5039912691" description="Acyltransferase 3 domain-containing protein" evidence="2">
    <location>
        <begin position="20"/>
        <end position="702"/>
    </location>
</feature>
<keyword evidence="1" id="KW-0472">Membrane</keyword>
<dbReference type="PANTHER" id="PTHR11161:SF22">
    <property type="entry name" value="ACYLTRANSFERASE 3 DOMAIN-CONTAINING PROTEIN-RELATED"/>
    <property type="match status" value="1"/>
</dbReference>
<dbReference type="Pfam" id="PF01757">
    <property type="entry name" value="Acyl_transf_3"/>
    <property type="match status" value="1"/>
</dbReference>
<keyword evidence="1" id="KW-1133">Transmembrane helix</keyword>
<protein>
    <recommendedName>
        <fullName evidence="3">Acyltransferase 3 domain-containing protein</fullName>
    </recommendedName>
</protein>
<feature type="transmembrane region" description="Helical" evidence="1">
    <location>
        <begin position="305"/>
        <end position="327"/>
    </location>
</feature>
<feature type="transmembrane region" description="Helical" evidence="1">
    <location>
        <begin position="498"/>
        <end position="516"/>
    </location>
</feature>
<sequence>MLIFKLILLLYGISSSVYCAFYSNYDFDTANYFEMPKLNDFDDYDGCMDVFKDEAKYCYVKSVIKPDNSSLFAFIKKFSNRPKQHFRHDKLTRGICVNLCERLIKSLDKNEVKSLYQPEFNNVGKKLTFDFVNFPNFAEDREAYNVIINQCINYKLMKSHNLSAYSSLEYCRKQENQIVPDFLDYTFIVLFFLLLTIIAASSIYDEQLRIANIKSLPTQVKPEEHYKRPLAPIYQKFLVAFSIHRNWYILSAPTRNEIRDLRAISAVRIWTMIPIVFGHAVWFSIAVPLTNTYWVDKGYHVLRSMIIINGGNLVQSFLFIGGFLNSFMLLDYVDKNQVKGIMVFIKTIIYRVVRFVPVLLFLVLLHATWIHRFDDGPFWDKFTVYERQSCRTNMWTNLLLINNYVSGDMKCMIHTWYIATDFQLGIIGTALILVILNNPKRQNLLLFGSVVVSFIISFAQFYFKKLEPILILPPETLRNQLIGGTEYDRYFYDFHSPTHLNMGNYLIGLVIGYFYYQKKQASEGKIRHRRSFVLTILWHLSYMATFLLCFVGIYFYENDMELGFFSAFLGAFFKHIYGPILGFLLVGIFLRYGWVIPKLYNYGMYRVLARLSFSVYMIHFSLSSLFIMKNRFPVEINNSMLTCFTAAIYVISHGAALFLALCIELPAHVIYKTIVNEIIEKPKANKDVLFSKAEIKNSTTKL</sequence>
<reference evidence="4" key="1">
    <citation type="submission" date="2021-03" db="EMBL/GenBank/DDBJ databases">
        <title>Chromosome level genome of the anhydrobiotic midge Polypedilum vanderplanki.</title>
        <authorList>
            <person name="Yoshida Y."/>
            <person name="Kikawada T."/>
            <person name="Gusev O."/>
        </authorList>
    </citation>
    <scope>NUCLEOTIDE SEQUENCE</scope>
    <source>
        <strain evidence="4">NIAS01</strain>
        <tissue evidence="4">Whole body or cell culture</tissue>
    </source>
</reference>
<keyword evidence="2" id="KW-0732">Signal</keyword>
<feature type="transmembrane region" description="Helical" evidence="1">
    <location>
        <begin position="576"/>
        <end position="595"/>
    </location>
</feature>